<evidence type="ECO:0000313" key="1">
    <source>
        <dbReference type="EMBL" id="OQP65508.1"/>
    </source>
</evidence>
<dbReference type="STRING" id="1703345.A3860_17745"/>
<organism evidence="1 2">
    <name type="scientific">Niastella vici</name>
    <dbReference type="NCBI Taxonomy" id="1703345"/>
    <lineage>
        <taxon>Bacteria</taxon>
        <taxon>Pseudomonadati</taxon>
        <taxon>Bacteroidota</taxon>
        <taxon>Chitinophagia</taxon>
        <taxon>Chitinophagales</taxon>
        <taxon>Chitinophagaceae</taxon>
        <taxon>Niastella</taxon>
    </lineage>
</organism>
<dbReference type="AlphaFoldDB" id="A0A1V9G4S8"/>
<comment type="caution">
    <text evidence="1">The sequence shown here is derived from an EMBL/GenBank/DDBJ whole genome shotgun (WGS) entry which is preliminary data.</text>
</comment>
<proteinExistence type="predicted"/>
<reference evidence="1 2" key="1">
    <citation type="submission" date="2016-03" db="EMBL/GenBank/DDBJ databases">
        <title>Niastella vici sp. nov., isolated from farmland soil.</title>
        <authorList>
            <person name="Chen L."/>
            <person name="Wang D."/>
            <person name="Yang S."/>
            <person name="Wang G."/>
        </authorList>
    </citation>
    <scope>NUCLEOTIDE SEQUENCE [LARGE SCALE GENOMIC DNA]</scope>
    <source>
        <strain evidence="1 2">DJ57</strain>
    </source>
</reference>
<dbReference type="EMBL" id="LVYD01000024">
    <property type="protein sequence ID" value="OQP65508.1"/>
    <property type="molecule type" value="Genomic_DNA"/>
</dbReference>
<sequence>MKPLIVLTLVLSIPLFSFAQRMYRYGCLVNRFGDTLYGQISFDHWKDPERVFFKEHNASTIRYSLYEVRAIMFPGSDCYKRIIDQEGPKILHILIDGNRIQLYEQLGGYRQFYIGFGSRYDPVVVTQAAFRPLPRYFNTKEFEYKFQYLDPRTESNIVTDTLQLKSTFFSKSFLIDFAHALNGNAGFKPLTQFHPRTHFVPFISAGHAMMVASGSLNKTWLSPLKFKKESITYVEGGIDIYNNWFFKGFRLRLSAGYLPPVTVSGQSQSDSTRWTLFYNSRQSIITVGTSLIYGHNLGKVCPYAYFGISYKLQILGHNHPELYTKFENSVANFSNELKYYRAGMTPGLKAGMLFTRAARIELNGFYDWAFLLAYSKKNGYGIFKNTAGLGLAYHFSRQPEQQ</sequence>
<gene>
    <name evidence="1" type="ORF">A3860_17745</name>
</gene>
<dbReference type="RefSeq" id="WP_081146388.1">
    <property type="nucleotide sequence ID" value="NZ_LVYD01000024.1"/>
</dbReference>
<protein>
    <submittedName>
        <fullName evidence="1">Uncharacterized protein</fullName>
    </submittedName>
</protein>
<name>A0A1V9G4S8_9BACT</name>
<evidence type="ECO:0000313" key="2">
    <source>
        <dbReference type="Proteomes" id="UP000192796"/>
    </source>
</evidence>
<keyword evidence="2" id="KW-1185">Reference proteome</keyword>
<accession>A0A1V9G4S8</accession>
<dbReference type="Proteomes" id="UP000192796">
    <property type="component" value="Unassembled WGS sequence"/>
</dbReference>